<dbReference type="CDD" id="cd06401">
    <property type="entry name" value="PB1_TFG"/>
    <property type="match status" value="1"/>
</dbReference>
<feature type="compositionally biased region" description="Low complexity" evidence="1">
    <location>
        <begin position="252"/>
        <end position="273"/>
    </location>
</feature>
<dbReference type="GO" id="GO:0048208">
    <property type="term" value="P:COPII vesicle coating"/>
    <property type="evidence" value="ECO:0007669"/>
    <property type="project" value="InterPro"/>
</dbReference>
<dbReference type="PANTHER" id="PTHR15335:SF7">
    <property type="entry name" value="PROTEIN TFG"/>
    <property type="match status" value="1"/>
</dbReference>
<dbReference type="SUPFAM" id="SSF54277">
    <property type="entry name" value="CAD &amp; PB1 domains"/>
    <property type="match status" value="1"/>
</dbReference>
<evidence type="ECO:0000259" key="2">
    <source>
        <dbReference type="PROSITE" id="PS51745"/>
    </source>
</evidence>
<feature type="compositionally biased region" description="Basic and acidic residues" evidence="1">
    <location>
        <begin position="163"/>
        <end position="184"/>
    </location>
</feature>
<reference evidence="3" key="1">
    <citation type="journal article" date="2024" name="Gigascience">
        <title>Chromosome-level genome of the poultry shaft louse Menopon gallinae provides insight into the host-switching and adaptive evolution of parasitic lice.</title>
        <authorList>
            <person name="Xu Y."/>
            <person name="Ma L."/>
            <person name="Liu S."/>
            <person name="Liang Y."/>
            <person name="Liu Q."/>
            <person name="He Z."/>
            <person name="Tian L."/>
            <person name="Duan Y."/>
            <person name="Cai W."/>
            <person name="Li H."/>
            <person name="Song F."/>
        </authorList>
    </citation>
    <scope>NUCLEOTIDE SEQUENCE</scope>
    <source>
        <strain evidence="3">Cailab_2023a</strain>
    </source>
</reference>
<dbReference type="InterPro" id="IPR000270">
    <property type="entry name" value="PB1_dom"/>
</dbReference>
<protein>
    <recommendedName>
        <fullName evidence="2">PB1 domain-containing protein</fullName>
    </recommendedName>
</protein>
<name>A0AAW2HVX4_9NEOP</name>
<accession>A0AAW2HVX4</accession>
<dbReference type="PANTHER" id="PTHR15335">
    <property type="entry name" value="PROTEIN TFG"/>
    <property type="match status" value="1"/>
</dbReference>
<evidence type="ECO:0000313" key="3">
    <source>
        <dbReference type="EMBL" id="KAL0273763.1"/>
    </source>
</evidence>
<dbReference type="InterPro" id="IPR053793">
    <property type="entry name" value="PB1-like"/>
</dbReference>
<evidence type="ECO:0000256" key="1">
    <source>
        <dbReference type="SAM" id="MobiDB-lite"/>
    </source>
</evidence>
<dbReference type="InterPro" id="IPR033512">
    <property type="entry name" value="TFG"/>
</dbReference>
<dbReference type="EMBL" id="JARGDH010000003">
    <property type="protein sequence ID" value="KAL0273763.1"/>
    <property type="molecule type" value="Genomic_DNA"/>
</dbReference>
<dbReference type="SMART" id="SM00666">
    <property type="entry name" value="PB1"/>
    <property type="match status" value="1"/>
</dbReference>
<feature type="compositionally biased region" description="Polar residues" evidence="1">
    <location>
        <begin position="333"/>
        <end position="344"/>
    </location>
</feature>
<feature type="compositionally biased region" description="Polar residues" evidence="1">
    <location>
        <begin position="144"/>
        <end position="162"/>
    </location>
</feature>
<dbReference type="GO" id="GO:0070971">
    <property type="term" value="C:endoplasmic reticulum exit site"/>
    <property type="evidence" value="ECO:0007669"/>
    <property type="project" value="TreeGrafter"/>
</dbReference>
<feature type="domain" description="PB1" evidence="2">
    <location>
        <begin position="24"/>
        <end position="105"/>
    </location>
</feature>
<feature type="compositionally biased region" description="Polar residues" evidence="1">
    <location>
        <begin position="227"/>
        <end position="250"/>
    </location>
</feature>
<gene>
    <name evidence="3" type="ORF">PYX00_006368</name>
</gene>
<feature type="compositionally biased region" description="Polar residues" evidence="1">
    <location>
        <begin position="289"/>
        <end position="300"/>
    </location>
</feature>
<sequence length="355" mass="39411">MTAMNSFKASNDMQPFQQLDLSGKVIIKVQLGDDIRIIPIHNEALTYDELVLMMQRVFRGKLNSTDDITIKYKDEDGDLITIFDSSDLSFAIHYCRILKLQILVAGESAEPSQTPEVRRIKKELQDIRDRVNRILDTLEVKGTDASSASATDQPANENASGQETKEFDPLQDKHGEKEAKEENKTALPQESGDTNKERTTPQSQIRQPGYDRPPSNQFQPPQPQQQYSGGAVSQPSQMGPSPQHFQSGNPLQPVYQPGMVGQPPQMIQQGQPMSVPFQYPGQPFPGYGQSFQNPSPQQYSAPGADYPKYPPIGGPPKGSGSPVFRGSGEGNPYSKQNQNQNMTVYNRPPTQPNYQ</sequence>
<dbReference type="AlphaFoldDB" id="A0AAW2HVX4"/>
<dbReference type="InterPro" id="IPR034857">
    <property type="entry name" value="PB1_TFG"/>
</dbReference>
<dbReference type="Pfam" id="PF00564">
    <property type="entry name" value="PB1"/>
    <property type="match status" value="1"/>
</dbReference>
<proteinExistence type="predicted"/>
<dbReference type="GO" id="GO:0042802">
    <property type="term" value="F:identical protein binding"/>
    <property type="evidence" value="ECO:0007669"/>
    <property type="project" value="InterPro"/>
</dbReference>
<feature type="region of interest" description="Disordered" evidence="1">
    <location>
        <begin position="142"/>
        <end position="355"/>
    </location>
</feature>
<dbReference type="PROSITE" id="PS51745">
    <property type="entry name" value="PB1"/>
    <property type="match status" value="1"/>
</dbReference>
<organism evidence="3">
    <name type="scientific">Menopon gallinae</name>
    <name type="common">poultry shaft louse</name>
    <dbReference type="NCBI Taxonomy" id="328185"/>
    <lineage>
        <taxon>Eukaryota</taxon>
        <taxon>Metazoa</taxon>
        <taxon>Ecdysozoa</taxon>
        <taxon>Arthropoda</taxon>
        <taxon>Hexapoda</taxon>
        <taxon>Insecta</taxon>
        <taxon>Pterygota</taxon>
        <taxon>Neoptera</taxon>
        <taxon>Paraneoptera</taxon>
        <taxon>Psocodea</taxon>
        <taxon>Troctomorpha</taxon>
        <taxon>Phthiraptera</taxon>
        <taxon>Amblycera</taxon>
        <taxon>Menoponidae</taxon>
        <taxon>Menopon</taxon>
    </lineage>
</organism>
<comment type="caution">
    <text evidence="3">The sequence shown here is derived from an EMBL/GenBank/DDBJ whole genome shotgun (WGS) entry which is preliminary data.</text>
</comment>
<dbReference type="Gene3D" id="3.10.20.90">
    <property type="entry name" value="Phosphatidylinositol 3-kinase Catalytic Subunit, Chain A, domain 1"/>
    <property type="match status" value="1"/>
</dbReference>